<dbReference type="PANTHER" id="PTHR10621:SF0">
    <property type="entry name" value="UV EXCISION REPAIR PROTEIN RAD23"/>
    <property type="match status" value="1"/>
</dbReference>
<evidence type="ECO:0000313" key="3">
    <source>
        <dbReference type="Proteomes" id="UP000076532"/>
    </source>
</evidence>
<dbReference type="Pfam" id="PF00240">
    <property type="entry name" value="ubiquitin"/>
    <property type="match status" value="3"/>
</dbReference>
<dbReference type="PROSITE" id="PS50053">
    <property type="entry name" value="UBIQUITIN_2"/>
    <property type="match status" value="2"/>
</dbReference>
<dbReference type="GO" id="GO:0005654">
    <property type="term" value="C:nucleoplasm"/>
    <property type="evidence" value="ECO:0007669"/>
    <property type="project" value="TreeGrafter"/>
</dbReference>
<dbReference type="CDD" id="cd17039">
    <property type="entry name" value="Ubl_ubiquitin_like"/>
    <property type="match status" value="3"/>
</dbReference>
<feature type="domain" description="Ubiquitin-like" evidence="1">
    <location>
        <begin position="167"/>
        <end position="243"/>
    </location>
</feature>
<dbReference type="STRING" id="436010.A0A166FCN2"/>
<dbReference type="OrthoDB" id="2332596at2759"/>
<dbReference type="SMART" id="SM00213">
    <property type="entry name" value="UBQ"/>
    <property type="match status" value="2"/>
</dbReference>
<dbReference type="GO" id="GO:0005829">
    <property type="term" value="C:cytosol"/>
    <property type="evidence" value="ECO:0007669"/>
    <property type="project" value="TreeGrafter"/>
</dbReference>
<dbReference type="InterPro" id="IPR029071">
    <property type="entry name" value="Ubiquitin-like_domsf"/>
</dbReference>
<gene>
    <name evidence="2" type="ORF">FIBSPDRAFT_934545</name>
</gene>
<reference evidence="2 3" key="1">
    <citation type="journal article" date="2016" name="Mol. Biol. Evol.">
        <title>Comparative Genomics of Early-Diverging Mushroom-Forming Fungi Provides Insights into the Origins of Lignocellulose Decay Capabilities.</title>
        <authorList>
            <person name="Nagy L.G."/>
            <person name="Riley R."/>
            <person name="Tritt A."/>
            <person name="Adam C."/>
            <person name="Daum C."/>
            <person name="Floudas D."/>
            <person name="Sun H."/>
            <person name="Yadav J.S."/>
            <person name="Pangilinan J."/>
            <person name="Larsson K.H."/>
            <person name="Matsuura K."/>
            <person name="Barry K."/>
            <person name="Labutti K."/>
            <person name="Kuo R."/>
            <person name="Ohm R.A."/>
            <person name="Bhattacharya S.S."/>
            <person name="Shirouzu T."/>
            <person name="Yoshinaga Y."/>
            <person name="Martin F.M."/>
            <person name="Grigoriev I.V."/>
            <person name="Hibbett D.S."/>
        </authorList>
    </citation>
    <scope>NUCLEOTIDE SEQUENCE [LARGE SCALE GENOMIC DNA]</scope>
    <source>
        <strain evidence="2 3">CBS 109695</strain>
    </source>
</reference>
<dbReference type="GO" id="GO:0043161">
    <property type="term" value="P:proteasome-mediated ubiquitin-dependent protein catabolic process"/>
    <property type="evidence" value="ECO:0007669"/>
    <property type="project" value="TreeGrafter"/>
</dbReference>
<evidence type="ECO:0000259" key="1">
    <source>
        <dbReference type="PROSITE" id="PS50053"/>
    </source>
</evidence>
<name>A0A166FCN2_9AGAM</name>
<dbReference type="GO" id="GO:0070628">
    <property type="term" value="F:proteasome binding"/>
    <property type="evidence" value="ECO:0007669"/>
    <property type="project" value="TreeGrafter"/>
</dbReference>
<dbReference type="PANTHER" id="PTHR10621">
    <property type="entry name" value="UV EXCISION REPAIR PROTEIN RAD23"/>
    <property type="match status" value="1"/>
</dbReference>
<accession>A0A166FCN2</accession>
<dbReference type="GO" id="GO:0031593">
    <property type="term" value="F:polyubiquitin modification-dependent protein binding"/>
    <property type="evidence" value="ECO:0007669"/>
    <property type="project" value="TreeGrafter"/>
</dbReference>
<sequence>MLSTTTIHIIAQTFTDKCFPIDADPTHTVGELKALILAGGKVRASGLEYKGHELHDSRRVDHYGLATNDVLHILLPSKLPKITIKLILEDGSAFDITVSSSITVAKLKEEIQIEEKIAVRHLKLVDNHGHEDEVVTLLELQDDKAISEYSLDGKNVRVNPVSAPSAIDILVLIDDQTDGAEGSRIWVEVMLDQTFASFRELLLDCHSCYRAEHSLILFGRELKDDEQTLGDLGFVERCTVHAVSTVQLSVTRLTGEDYTFVLKVTTSISEIRKLLREIDVNVGDRNNYVLSLDGVHTLQESCTLLDLNLYSVFHRGKLQGGTRTIREELLVGGDMVDSSLMPLEQSTPEEVEERGQYYEILGSVDEGIDSDERSDFQLFEVEEQGQYDEILASVDESVDEVVDSDEHSDFQLFVGSEEVEERGQYDEILVSVDESVDEVVDSDEHSDFQLFVGSEEVEERGQYDEILVSVDEVTDSDERSDFQLFIGAARWTCDTWARKDDYDMFVEVKVDGSREVHRTMSTKTPHWNEYLNISGYSSSTIRIEIKSVAHESSRSLSVVQVV</sequence>
<dbReference type="Proteomes" id="UP000076532">
    <property type="component" value="Unassembled WGS sequence"/>
</dbReference>
<dbReference type="GO" id="GO:0043130">
    <property type="term" value="F:ubiquitin binding"/>
    <property type="evidence" value="ECO:0007669"/>
    <property type="project" value="TreeGrafter"/>
</dbReference>
<proteinExistence type="predicted"/>
<dbReference type="EMBL" id="KV417591">
    <property type="protein sequence ID" value="KZP16664.1"/>
    <property type="molecule type" value="Genomic_DNA"/>
</dbReference>
<protein>
    <recommendedName>
        <fullName evidence="1">Ubiquitin-like domain-containing protein</fullName>
    </recommendedName>
</protein>
<feature type="domain" description="Ubiquitin-like" evidence="1">
    <location>
        <begin position="7"/>
        <end position="75"/>
    </location>
</feature>
<dbReference type="SUPFAM" id="SSF54236">
    <property type="entry name" value="Ubiquitin-like"/>
    <property type="match status" value="3"/>
</dbReference>
<organism evidence="2 3">
    <name type="scientific">Athelia psychrophila</name>
    <dbReference type="NCBI Taxonomy" id="1759441"/>
    <lineage>
        <taxon>Eukaryota</taxon>
        <taxon>Fungi</taxon>
        <taxon>Dikarya</taxon>
        <taxon>Basidiomycota</taxon>
        <taxon>Agaricomycotina</taxon>
        <taxon>Agaricomycetes</taxon>
        <taxon>Agaricomycetidae</taxon>
        <taxon>Atheliales</taxon>
        <taxon>Atheliaceae</taxon>
        <taxon>Athelia</taxon>
    </lineage>
</organism>
<keyword evidence="3" id="KW-1185">Reference proteome</keyword>
<evidence type="ECO:0000313" key="2">
    <source>
        <dbReference type="EMBL" id="KZP16664.1"/>
    </source>
</evidence>
<feature type="non-terminal residue" evidence="2">
    <location>
        <position position="562"/>
    </location>
</feature>
<dbReference type="InterPro" id="IPR000626">
    <property type="entry name" value="Ubiquitin-like_dom"/>
</dbReference>
<dbReference type="Gene3D" id="3.10.20.90">
    <property type="entry name" value="Phosphatidylinositol 3-kinase Catalytic Subunit, Chain A, domain 1"/>
    <property type="match status" value="2"/>
</dbReference>
<dbReference type="AlphaFoldDB" id="A0A166FCN2"/>